<dbReference type="GO" id="GO:0005938">
    <property type="term" value="C:cell cortex"/>
    <property type="evidence" value="ECO:0007669"/>
    <property type="project" value="TreeGrafter"/>
</dbReference>
<keyword evidence="2" id="KW-0963">Cytoplasm</keyword>
<evidence type="ECO:0000256" key="3">
    <source>
        <dbReference type="ARBA" id="ARBA00022737"/>
    </source>
</evidence>
<evidence type="ECO:0000313" key="4">
    <source>
        <dbReference type="EMBL" id="GAG43262.1"/>
    </source>
</evidence>
<feature type="non-terminal residue" evidence="4">
    <location>
        <position position="188"/>
    </location>
</feature>
<dbReference type="GO" id="GO:0001965">
    <property type="term" value="F:G-protein alpha-subunit binding"/>
    <property type="evidence" value="ECO:0007669"/>
    <property type="project" value="TreeGrafter"/>
</dbReference>
<dbReference type="AlphaFoldDB" id="X0Y7I7"/>
<dbReference type="InterPro" id="IPR052386">
    <property type="entry name" value="GPSM"/>
</dbReference>
<dbReference type="PANTHER" id="PTHR45954">
    <property type="entry name" value="LD33695P"/>
    <property type="match status" value="1"/>
</dbReference>
<name>X0Y7I7_9ZZZZ</name>
<reference evidence="4" key="1">
    <citation type="journal article" date="2014" name="Front. Microbiol.">
        <title>High frequency of phylogenetically diverse reductive dehalogenase-homologous genes in deep subseafloor sedimentary metagenomes.</title>
        <authorList>
            <person name="Kawai M."/>
            <person name="Futagami T."/>
            <person name="Toyoda A."/>
            <person name="Takaki Y."/>
            <person name="Nishi S."/>
            <person name="Hori S."/>
            <person name="Arai W."/>
            <person name="Tsubouchi T."/>
            <person name="Morono Y."/>
            <person name="Uchiyama I."/>
            <person name="Ito T."/>
            <person name="Fujiyama A."/>
            <person name="Inagaki F."/>
            <person name="Takami H."/>
        </authorList>
    </citation>
    <scope>NUCLEOTIDE SEQUENCE</scope>
    <source>
        <strain evidence="4">Expedition CK06-06</strain>
    </source>
</reference>
<dbReference type="Pfam" id="PF13424">
    <property type="entry name" value="TPR_12"/>
    <property type="match status" value="1"/>
</dbReference>
<keyword evidence="3" id="KW-0677">Repeat</keyword>
<dbReference type="PANTHER" id="PTHR45954:SF1">
    <property type="entry name" value="LD33695P"/>
    <property type="match status" value="1"/>
</dbReference>
<comment type="caution">
    <text evidence="4">The sequence shown here is derived from an EMBL/GenBank/DDBJ whole genome shotgun (WGS) entry which is preliminary data.</text>
</comment>
<dbReference type="InterPro" id="IPR011990">
    <property type="entry name" value="TPR-like_helical_dom_sf"/>
</dbReference>
<protein>
    <submittedName>
        <fullName evidence="4">Uncharacterized protein</fullName>
    </submittedName>
</protein>
<dbReference type="PROSITE" id="PS50005">
    <property type="entry name" value="TPR"/>
    <property type="match status" value="1"/>
</dbReference>
<dbReference type="PROSITE" id="PS50293">
    <property type="entry name" value="TPR_REGION"/>
    <property type="match status" value="1"/>
</dbReference>
<gene>
    <name evidence="4" type="ORF">S01H1_79812</name>
</gene>
<dbReference type="EMBL" id="BARS01053838">
    <property type="protein sequence ID" value="GAG43262.1"/>
    <property type="molecule type" value="Genomic_DNA"/>
</dbReference>
<comment type="subcellular location">
    <subcellularLocation>
        <location evidence="1">Cytoplasm</location>
    </subcellularLocation>
</comment>
<dbReference type="InterPro" id="IPR019734">
    <property type="entry name" value="TPR_rpt"/>
</dbReference>
<dbReference type="SUPFAM" id="SSF48452">
    <property type="entry name" value="TPR-like"/>
    <property type="match status" value="1"/>
</dbReference>
<accession>X0Y7I7</accession>
<dbReference type="GO" id="GO:0005092">
    <property type="term" value="F:GDP-dissociation inhibitor activity"/>
    <property type="evidence" value="ECO:0007669"/>
    <property type="project" value="TreeGrafter"/>
</dbReference>
<evidence type="ECO:0000256" key="1">
    <source>
        <dbReference type="ARBA" id="ARBA00004496"/>
    </source>
</evidence>
<dbReference type="GO" id="GO:0000132">
    <property type="term" value="P:establishment of mitotic spindle orientation"/>
    <property type="evidence" value="ECO:0007669"/>
    <property type="project" value="TreeGrafter"/>
</dbReference>
<dbReference type="Gene3D" id="1.25.40.10">
    <property type="entry name" value="Tetratricopeptide repeat domain"/>
    <property type="match status" value="1"/>
</dbReference>
<organism evidence="4">
    <name type="scientific">marine sediment metagenome</name>
    <dbReference type="NCBI Taxonomy" id="412755"/>
    <lineage>
        <taxon>unclassified sequences</taxon>
        <taxon>metagenomes</taxon>
        <taxon>ecological metagenomes</taxon>
    </lineage>
</organism>
<evidence type="ECO:0000256" key="2">
    <source>
        <dbReference type="ARBA" id="ARBA00022490"/>
    </source>
</evidence>
<proteinExistence type="predicted"/>
<sequence>MNVINLILDLANKIVNEQITLDEAIKIIHSPGIESKLSKRILSKLYKLSNKLAIQSLHTTYYLVYLIYEATKMINNKKFQGLVAFTLANLSINFAEYHSAIELYQQSLSVFEELKDKQRIGSSLGSLGNVYNYLGQYQAAISYYNKALDIARETKDLNSECISLGNLGSAYEYLGQYQKAIDFIERSL</sequence>
<dbReference type="SMART" id="SM00028">
    <property type="entry name" value="TPR"/>
    <property type="match status" value="3"/>
</dbReference>